<dbReference type="Proteomes" id="UP001303115">
    <property type="component" value="Unassembled WGS sequence"/>
</dbReference>
<sequence length="287" mass="30654">MRITQSIAPALLLLATGAAQAASAWGFDDGSVQIAAKKAAESVKEKFNQKSPLSKPVALGSTDTLKLMLTAKDNGKGKRPHQAFLVLQEQESGLEAPFPLTVKESGKAVVQISHKDLPVQLRVATKPLKASVVLASFGSAQGLDTPVFEVKIEQDANVPPPAYEKPLRYGKQPEIHHIFRPDPKSPPKIISLVFGLAVIAALPALLISWVSLGGNLNHLSKAIGVAPLSHATFFGSIVAMEFVFFMYYTSWNLFQALPVMGLVGAVTVLSGTKALGEVQSRRLAGER</sequence>
<evidence type="ECO:0000256" key="2">
    <source>
        <dbReference type="ARBA" id="ARBA00022692"/>
    </source>
</evidence>
<comment type="caution">
    <text evidence="10">The sequence shown here is derived from an EMBL/GenBank/DDBJ whole genome shotgun (WGS) entry which is preliminary data.</text>
</comment>
<organism evidence="10 11">
    <name type="scientific">Parachaetomium inaequale</name>
    <dbReference type="NCBI Taxonomy" id="2588326"/>
    <lineage>
        <taxon>Eukaryota</taxon>
        <taxon>Fungi</taxon>
        <taxon>Dikarya</taxon>
        <taxon>Ascomycota</taxon>
        <taxon>Pezizomycotina</taxon>
        <taxon>Sordariomycetes</taxon>
        <taxon>Sordariomycetidae</taxon>
        <taxon>Sordariales</taxon>
        <taxon>Chaetomiaceae</taxon>
        <taxon>Parachaetomium</taxon>
    </lineage>
</organism>
<evidence type="ECO:0000256" key="1">
    <source>
        <dbReference type="ARBA" id="ARBA00004477"/>
    </source>
</evidence>
<keyword evidence="2 7" id="KW-0812">Transmembrane</keyword>
<dbReference type="AlphaFoldDB" id="A0AAN6PIE1"/>
<protein>
    <submittedName>
        <fullName evidence="10">Oligosaccharyltransferase subunit Ribophorin II-domain-containing protein</fullName>
    </submittedName>
</protein>
<evidence type="ECO:0000256" key="4">
    <source>
        <dbReference type="ARBA" id="ARBA00022824"/>
    </source>
</evidence>
<dbReference type="GO" id="GO:0008250">
    <property type="term" value="C:oligosaccharyltransferase complex"/>
    <property type="evidence" value="ECO:0007669"/>
    <property type="project" value="InterPro"/>
</dbReference>
<keyword evidence="11" id="KW-1185">Reference proteome</keyword>
<dbReference type="InterPro" id="IPR008814">
    <property type="entry name" value="Swp1"/>
</dbReference>
<feature type="chain" id="PRO_5044188492" evidence="8">
    <location>
        <begin position="27"/>
        <end position="287"/>
    </location>
</feature>
<evidence type="ECO:0000313" key="10">
    <source>
        <dbReference type="EMBL" id="KAK4041544.1"/>
    </source>
</evidence>
<dbReference type="PANTHER" id="PTHR12640">
    <property type="entry name" value="RIBOPHORIN II"/>
    <property type="match status" value="1"/>
</dbReference>
<dbReference type="Pfam" id="PF25147">
    <property type="entry name" value="Ribophorin_II_C"/>
    <property type="match status" value="1"/>
</dbReference>
<evidence type="ECO:0000256" key="6">
    <source>
        <dbReference type="ARBA" id="ARBA00023136"/>
    </source>
</evidence>
<evidence type="ECO:0000256" key="8">
    <source>
        <dbReference type="SAM" id="SignalP"/>
    </source>
</evidence>
<comment type="subcellular location">
    <subcellularLocation>
        <location evidence="1">Endoplasmic reticulum membrane</location>
        <topology evidence="1">Multi-pass membrane protein</topology>
    </subcellularLocation>
</comment>
<keyword evidence="5 7" id="KW-1133">Transmembrane helix</keyword>
<feature type="domain" description="Ribophorin II C-terminal" evidence="9">
    <location>
        <begin position="179"/>
        <end position="282"/>
    </location>
</feature>
<gene>
    <name evidence="10" type="ORF">C8A01DRAFT_34382</name>
</gene>
<dbReference type="PANTHER" id="PTHR12640:SF0">
    <property type="entry name" value="DOLICHYL-DIPHOSPHOOLIGOSACCHARIDE--PROTEIN GLYCOSYLTRANSFERASE SUBUNIT 2"/>
    <property type="match status" value="1"/>
</dbReference>
<proteinExistence type="predicted"/>
<evidence type="ECO:0000256" key="7">
    <source>
        <dbReference type="SAM" id="Phobius"/>
    </source>
</evidence>
<name>A0AAN6PIE1_9PEZI</name>
<evidence type="ECO:0000259" key="9">
    <source>
        <dbReference type="Pfam" id="PF25147"/>
    </source>
</evidence>
<feature type="transmembrane region" description="Helical" evidence="7">
    <location>
        <begin position="189"/>
        <end position="210"/>
    </location>
</feature>
<accession>A0AAN6PIE1</accession>
<dbReference type="InterPro" id="IPR056790">
    <property type="entry name" value="Ribophorin_II_C"/>
</dbReference>
<evidence type="ECO:0000256" key="5">
    <source>
        <dbReference type="ARBA" id="ARBA00022989"/>
    </source>
</evidence>
<keyword evidence="3 8" id="KW-0732">Signal</keyword>
<dbReference type="GO" id="GO:0006487">
    <property type="term" value="P:protein N-linked glycosylation"/>
    <property type="evidence" value="ECO:0007669"/>
    <property type="project" value="TreeGrafter"/>
</dbReference>
<dbReference type="EMBL" id="MU854355">
    <property type="protein sequence ID" value="KAK4041544.1"/>
    <property type="molecule type" value="Genomic_DNA"/>
</dbReference>
<reference evidence="11" key="1">
    <citation type="journal article" date="2023" name="Mol. Phylogenet. Evol.">
        <title>Genome-scale phylogeny and comparative genomics of the fungal order Sordariales.</title>
        <authorList>
            <person name="Hensen N."/>
            <person name="Bonometti L."/>
            <person name="Westerberg I."/>
            <person name="Brannstrom I.O."/>
            <person name="Guillou S."/>
            <person name="Cros-Aarteil S."/>
            <person name="Calhoun S."/>
            <person name="Haridas S."/>
            <person name="Kuo A."/>
            <person name="Mondo S."/>
            <person name="Pangilinan J."/>
            <person name="Riley R."/>
            <person name="LaButti K."/>
            <person name="Andreopoulos B."/>
            <person name="Lipzen A."/>
            <person name="Chen C."/>
            <person name="Yan M."/>
            <person name="Daum C."/>
            <person name="Ng V."/>
            <person name="Clum A."/>
            <person name="Steindorff A."/>
            <person name="Ohm R.A."/>
            <person name="Martin F."/>
            <person name="Silar P."/>
            <person name="Natvig D.O."/>
            <person name="Lalanne C."/>
            <person name="Gautier V."/>
            <person name="Ament-Velasquez S.L."/>
            <person name="Kruys A."/>
            <person name="Hutchinson M.I."/>
            <person name="Powell A.J."/>
            <person name="Barry K."/>
            <person name="Miller A.N."/>
            <person name="Grigoriev I.V."/>
            <person name="Debuchy R."/>
            <person name="Gladieux P."/>
            <person name="Hiltunen Thoren M."/>
            <person name="Johannesson H."/>
        </authorList>
    </citation>
    <scope>NUCLEOTIDE SEQUENCE [LARGE SCALE GENOMIC DNA]</scope>
    <source>
        <strain evidence="11">CBS 284.82</strain>
    </source>
</reference>
<evidence type="ECO:0000256" key="3">
    <source>
        <dbReference type="ARBA" id="ARBA00022729"/>
    </source>
</evidence>
<evidence type="ECO:0000313" key="11">
    <source>
        <dbReference type="Proteomes" id="UP001303115"/>
    </source>
</evidence>
<keyword evidence="6 7" id="KW-0472">Membrane</keyword>
<feature type="transmembrane region" description="Helical" evidence="7">
    <location>
        <begin position="222"/>
        <end position="247"/>
    </location>
</feature>
<keyword evidence="4" id="KW-0256">Endoplasmic reticulum</keyword>
<feature type="signal peptide" evidence="8">
    <location>
        <begin position="1"/>
        <end position="26"/>
    </location>
</feature>